<proteinExistence type="predicted"/>
<name>L7F9N3_STRT8</name>
<dbReference type="EMBL" id="AEJB01000266">
    <property type="protein sequence ID" value="ELP67756.1"/>
    <property type="molecule type" value="Genomic_DNA"/>
</dbReference>
<feature type="region of interest" description="Disordered" evidence="1">
    <location>
        <begin position="1"/>
        <end position="44"/>
    </location>
</feature>
<dbReference type="PATRIC" id="fig|698760.3.peg.3465"/>
<evidence type="ECO:0000313" key="2">
    <source>
        <dbReference type="EMBL" id="ELP67756.1"/>
    </source>
</evidence>
<comment type="caution">
    <text evidence="2">The sequence shown here is derived from an EMBL/GenBank/DDBJ whole genome shotgun (WGS) entry which is preliminary data.</text>
</comment>
<evidence type="ECO:0000256" key="1">
    <source>
        <dbReference type="SAM" id="MobiDB-lite"/>
    </source>
</evidence>
<accession>L7F9N3</accession>
<protein>
    <submittedName>
        <fullName evidence="2">Uncharacterized protein</fullName>
    </submittedName>
</protein>
<keyword evidence="3" id="KW-1185">Reference proteome</keyword>
<gene>
    <name evidence="2" type="ORF">STRTUCAR8_09968</name>
</gene>
<evidence type="ECO:0000313" key="3">
    <source>
        <dbReference type="Proteomes" id="UP000010931"/>
    </source>
</evidence>
<dbReference type="GeneID" id="97403916"/>
<sequence length="44" mass="4801">MSGTDQHLTVWSPAPSSPSEEELRILSSWTQESGIAENATARRS</sequence>
<dbReference type="Proteomes" id="UP000010931">
    <property type="component" value="Unassembled WGS sequence"/>
</dbReference>
<dbReference type="AlphaFoldDB" id="L7F9N3"/>
<dbReference type="RefSeq" id="WP_006377060.1">
    <property type="nucleotide sequence ID" value="NZ_AEJB01000266.1"/>
</dbReference>
<reference evidence="2 3" key="1">
    <citation type="journal article" date="2011" name="Plasmid">
        <title>Streptomyces turgidiscabies Car8 contains a modular pathogenicity island that shares virulence genes with other actinobacterial plant pathogens.</title>
        <authorList>
            <person name="Huguet-Tapia J.C."/>
            <person name="Badger J.H."/>
            <person name="Loria R."/>
            <person name="Pettis G.S."/>
        </authorList>
    </citation>
    <scope>NUCLEOTIDE SEQUENCE [LARGE SCALE GENOMIC DNA]</scope>
    <source>
        <strain evidence="2 3">Car8</strain>
    </source>
</reference>
<organism evidence="2 3">
    <name type="scientific">Streptomyces turgidiscabies (strain Car8)</name>
    <dbReference type="NCBI Taxonomy" id="698760"/>
    <lineage>
        <taxon>Bacteria</taxon>
        <taxon>Bacillati</taxon>
        <taxon>Actinomycetota</taxon>
        <taxon>Actinomycetes</taxon>
        <taxon>Kitasatosporales</taxon>
        <taxon>Streptomycetaceae</taxon>
        <taxon>Streptomyces</taxon>
    </lineage>
</organism>